<dbReference type="EMBL" id="BKCJ010351761">
    <property type="protein sequence ID" value="GEZ98676.1"/>
    <property type="molecule type" value="Genomic_DNA"/>
</dbReference>
<reference evidence="3" key="1">
    <citation type="journal article" date="2019" name="Sci. Rep.">
        <title>Draft genome of Tanacetum cinerariifolium, the natural source of mosquito coil.</title>
        <authorList>
            <person name="Yamashiro T."/>
            <person name="Shiraishi A."/>
            <person name="Satake H."/>
            <person name="Nakayama K."/>
        </authorList>
    </citation>
    <scope>NUCLEOTIDE SEQUENCE</scope>
</reference>
<dbReference type="Gene3D" id="1.20.920.10">
    <property type="entry name" value="Bromodomain-like"/>
    <property type="match status" value="1"/>
</dbReference>
<protein>
    <submittedName>
        <fullName evidence="3">Methyl-CpG-binding domain-containing protein 9</fullName>
    </submittedName>
</protein>
<dbReference type="PANTHER" id="PTHR47162">
    <property type="entry name" value="OS02G0192300 PROTEIN"/>
    <property type="match status" value="1"/>
</dbReference>
<proteinExistence type="predicted"/>
<accession>A0A699IZL7</accession>
<comment type="caution">
    <text evidence="3">The sequence shown here is derived from an EMBL/GenBank/DDBJ whole genome shotgun (WGS) entry which is preliminary data.</text>
</comment>
<dbReference type="SUPFAM" id="SSF47370">
    <property type="entry name" value="Bromodomain"/>
    <property type="match status" value="1"/>
</dbReference>
<evidence type="ECO:0000256" key="1">
    <source>
        <dbReference type="ARBA" id="ARBA00023117"/>
    </source>
</evidence>
<feature type="region of interest" description="Disordered" evidence="2">
    <location>
        <begin position="139"/>
        <end position="178"/>
    </location>
</feature>
<sequence length="178" mass="19981">MSDIETGDLVKETNVINVDIPDWAQALEPTRKLPTNAGARIRRCIKEVLDRNPPEWAKKCWSTPSAKKSITEMRLDPQRPVLKPNDPDDVGVLGYPTMVSRPFDFRTIDLRQAAGFYVSHQSFIEDVHEVLDLGKFTDSGNNFDSSSEERKKDLSSLALETSEDPFPAAPWEDGSGFD</sequence>
<name>A0A699IZL7_TANCI</name>
<evidence type="ECO:0000256" key="2">
    <source>
        <dbReference type="SAM" id="MobiDB-lite"/>
    </source>
</evidence>
<organism evidence="3">
    <name type="scientific">Tanacetum cinerariifolium</name>
    <name type="common">Dalmatian daisy</name>
    <name type="synonym">Chrysanthemum cinerariifolium</name>
    <dbReference type="NCBI Taxonomy" id="118510"/>
    <lineage>
        <taxon>Eukaryota</taxon>
        <taxon>Viridiplantae</taxon>
        <taxon>Streptophyta</taxon>
        <taxon>Embryophyta</taxon>
        <taxon>Tracheophyta</taxon>
        <taxon>Spermatophyta</taxon>
        <taxon>Magnoliopsida</taxon>
        <taxon>eudicotyledons</taxon>
        <taxon>Gunneridae</taxon>
        <taxon>Pentapetalae</taxon>
        <taxon>asterids</taxon>
        <taxon>campanulids</taxon>
        <taxon>Asterales</taxon>
        <taxon>Asteraceae</taxon>
        <taxon>Asteroideae</taxon>
        <taxon>Anthemideae</taxon>
        <taxon>Anthemidinae</taxon>
        <taxon>Tanacetum</taxon>
    </lineage>
</organism>
<dbReference type="AlphaFoldDB" id="A0A699IZL7"/>
<dbReference type="PANTHER" id="PTHR47162:SF10">
    <property type="entry name" value="METHYL-CPG-BINDING DOMAIN-CONTAINING PROTEIN 9 ISOFORM X1"/>
    <property type="match status" value="1"/>
</dbReference>
<evidence type="ECO:0000313" key="3">
    <source>
        <dbReference type="EMBL" id="GEZ98676.1"/>
    </source>
</evidence>
<gene>
    <name evidence="3" type="ORF">Tci_570649</name>
</gene>
<dbReference type="InterPro" id="IPR036427">
    <property type="entry name" value="Bromodomain-like_sf"/>
</dbReference>
<keyword evidence="1" id="KW-0103">Bromodomain</keyword>